<comment type="caution">
    <text evidence="1">The sequence shown here is derived from an EMBL/GenBank/DDBJ whole genome shotgun (WGS) entry which is preliminary data.</text>
</comment>
<dbReference type="Proteomes" id="UP001589733">
    <property type="component" value="Unassembled WGS sequence"/>
</dbReference>
<organism evidence="1 2">
    <name type="scientific">Deinococcus oregonensis</name>
    <dbReference type="NCBI Taxonomy" id="1805970"/>
    <lineage>
        <taxon>Bacteria</taxon>
        <taxon>Thermotogati</taxon>
        <taxon>Deinococcota</taxon>
        <taxon>Deinococci</taxon>
        <taxon>Deinococcales</taxon>
        <taxon>Deinococcaceae</taxon>
        <taxon>Deinococcus</taxon>
    </lineage>
</organism>
<evidence type="ECO:0000313" key="2">
    <source>
        <dbReference type="Proteomes" id="UP001589733"/>
    </source>
</evidence>
<sequence length="149" mass="16658">MNSQSVPQSHPQSHLPLTAHADKCAHCGRPLIHPGTVVPFVGVVGPECKTKFTGLLMLVAEVELLQFNIDDQGSQRLASGIMRTLQNIGFEVKKRIDLENRTLWLEVCSRRVTKRGSDMVKTWEQVRAEFEQRLQLAAAEREVHFGASA</sequence>
<evidence type="ECO:0000313" key="1">
    <source>
        <dbReference type="EMBL" id="MFB9994106.1"/>
    </source>
</evidence>
<protein>
    <submittedName>
        <fullName evidence="1">Uncharacterized protein</fullName>
    </submittedName>
</protein>
<reference evidence="1 2" key="1">
    <citation type="submission" date="2024-09" db="EMBL/GenBank/DDBJ databases">
        <authorList>
            <person name="Sun Q."/>
            <person name="Mori K."/>
        </authorList>
    </citation>
    <scope>NUCLEOTIDE SEQUENCE [LARGE SCALE GENOMIC DNA]</scope>
    <source>
        <strain evidence="1 2">JCM 13503</strain>
    </source>
</reference>
<dbReference type="RefSeq" id="WP_380014228.1">
    <property type="nucleotide sequence ID" value="NZ_JBHLYR010000059.1"/>
</dbReference>
<dbReference type="EMBL" id="JBHLYR010000059">
    <property type="protein sequence ID" value="MFB9994106.1"/>
    <property type="molecule type" value="Genomic_DNA"/>
</dbReference>
<accession>A0ABV6B5E6</accession>
<keyword evidence="2" id="KW-1185">Reference proteome</keyword>
<proteinExistence type="predicted"/>
<gene>
    <name evidence="1" type="ORF">ACFFLM_19285</name>
</gene>
<name>A0ABV6B5E6_9DEIO</name>